<sequence>MLFMNDRLVPHRNTSEIGITRAAWLYAIENCFAINVGRIICENIKRCRTKRTVKSFYHGSTITKLINLCETRRHPDLGFLHPSDIGMGVLSLLGPCVGPAGEHAPIITQGKRYEQQRHQGIRQRVQRNEEKIDTLLTQQTTDARGSRCS</sequence>
<evidence type="ECO:0000313" key="1">
    <source>
        <dbReference type="EMBL" id="OIT38307.1"/>
    </source>
</evidence>
<keyword evidence="2" id="KW-1185">Reference proteome</keyword>
<gene>
    <name evidence="1" type="ORF">A4A49_07133</name>
</gene>
<proteinExistence type="predicted"/>
<accession>A0A314LB01</accession>
<organism evidence="1 2">
    <name type="scientific">Nicotiana attenuata</name>
    <name type="common">Coyote tobacco</name>
    <dbReference type="NCBI Taxonomy" id="49451"/>
    <lineage>
        <taxon>Eukaryota</taxon>
        <taxon>Viridiplantae</taxon>
        <taxon>Streptophyta</taxon>
        <taxon>Embryophyta</taxon>
        <taxon>Tracheophyta</taxon>
        <taxon>Spermatophyta</taxon>
        <taxon>Magnoliopsida</taxon>
        <taxon>eudicotyledons</taxon>
        <taxon>Gunneridae</taxon>
        <taxon>Pentapetalae</taxon>
        <taxon>asterids</taxon>
        <taxon>lamiids</taxon>
        <taxon>Solanales</taxon>
        <taxon>Solanaceae</taxon>
        <taxon>Nicotianoideae</taxon>
        <taxon>Nicotianeae</taxon>
        <taxon>Nicotiana</taxon>
    </lineage>
</organism>
<evidence type="ECO:0000313" key="2">
    <source>
        <dbReference type="Proteomes" id="UP000187609"/>
    </source>
</evidence>
<dbReference type="Gramene" id="OIT38307">
    <property type="protein sequence ID" value="OIT38307"/>
    <property type="gene ID" value="A4A49_07133"/>
</dbReference>
<protein>
    <submittedName>
        <fullName evidence="1">Uncharacterized protein</fullName>
    </submittedName>
</protein>
<dbReference type="Proteomes" id="UP000187609">
    <property type="component" value="Unassembled WGS sequence"/>
</dbReference>
<reference evidence="1" key="1">
    <citation type="submission" date="2016-11" db="EMBL/GenBank/DDBJ databases">
        <title>The genome of Nicotiana attenuata.</title>
        <authorList>
            <person name="Xu S."/>
            <person name="Brockmoeller T."/>
            <person name="Gaquerel E."/>
            <person name="Navarro A."/>
            <person name="Kuhl H."/>
            <person name="Gase K."/>
            <person name="Ling Z."/>
            <person name="Zhou W."/>
            <person name="Kreitzer C."/>
            <person name="Stanke M."/>
            <person name="Tang H."/>
            <person name="Lyons E."/>
            <person name="Pandey P."/>
            <person name="Pandey S.P."/>
            <person name="Timmermann B."/>
            <person name="Baldwin I.T."/>
        </authorList>
    </citation>
    <scope>NUCLEOTIDE SEQUENCE [LARGE SCALE GENOMIC DNA]</scope>
    <source>
        <strain evidence="1">UT</strain>
    </source>
</reference>
<dbReference type="EMBL" id="MJEQ01000218">
    <property type="protein sequence ID" value="OIT38307.1"/>
    <property type="molecule type" value="Genomic_DNA"/>
</dbReference>
<comment type="caution">
    <text evidence="1">The sequence shown here is derived from an EMBL/GenBank/DDBJ whole genome shotgun (WGS) entry which is preliminary data.</text>
</comment>
<dbReference type="AlphaFoldDB" id="A0A314LB01"/>
<name>A0A314LB01_NICAT</name>